<proteinExistence type="predicted"/>
<keyword evidence="2" id="KW-1185">Reference proteome</keyword>
<reference evidence="1 2" key="1">
    <citation type="submission" date="2018-02" db="EMBL/GenBank/DDBJ databases">
        <title>The genomes of Aspergillus section Nigri reveals drivers in fungal speciation.</title>
        <authorList>
            <consortium name="DOE Joint Genome Institute"/>
            <person name="Vesth T.C."/>
            <person name="Nybo J."/>
            <person name="Theobald S."/>
            <person name="Brandl J."/>
            <person name="Frisvad J.C."/>
            <person name="Nielsen K.F."/>
            <person name="Lyhne E.K."/>
            <person name="Kogle M.E."/>
            <person name="Kuo A."/>
            <person name="Riley R."/>
            <person name="Clum A."/>
            <person name="Nolan M."/>
            <person name="Lipzen A."/>
            <person name="Salamov A."/>
            <person name="Henrissat B."/>
            <person name="Wiebenga A."/>
            <person name="De vries R.P."/>
            <person name="Grigoriev I.V."/>
            <person name="Mortensen U.H."/>
            <person name="Andersen M.R."/>
            <person name="Baker S.E."/>
        </authorList>
    </citation>
    <scope>NUCLEOTIDE SEQUENCE [LARGE SCALE GENOMIC DNA]</scope>
    <source>
        <strain evidence="1 2">CBS 707.79</strain>
    </source>
</reference>
<dbReference type="Proteomes" id="UP000247810">
    <property type="component" value="Unassembled WGS sequence"/>
</dbReference>
<dbReference type="VEuPathDB" id="FungiDB:BO71DRAFT_49494"/>
<gene>
    <name evidence="1" type="ORF">BO71DRAFT_49494</name>
</gene>
<evidence type="ECO:0000313" key="1">
    <source>
        <dbReference type="EMBL" id="PYH98449.1"/>
    </source>
</evidence>
<protein>
    <submittedName>
        <fullName evidence="1">Uncharacterized protein</fullName>
    </submittedName>
</protein>
<organism evidence="1 2">
    <name type="scientific">Aspergillus ellipticus CBS 707.79</name>
    <dbReference type="NCBI Taxonomy" id="1448320"/>
    <lineage>
        <taxon>Eukaryota</taxon>
        <taxon>Fungi</taxon>
        <taxon>Dikarya</taxon>
        <taxon>Ascomycota</taxon>
        <taxon>Pezizomycotina</taxon>
        <taxon>Eurotiomycetes</taxon>
        <taxon>Eurotiomycetidae</taxon>
        <taxon>Eurotiales</taxon>
        <taxon>Aspergillaceae</taxon>
        <taxon>Aspergillus</taxon>
        <taxon>Aspergillus subgen. Circumdati</taxon>
    </lineage>
</organism>
<accession>A0A319DM40</accession>
<dbReference type="AlphaFoldDB" id="A0A319DM40"/>
<dbReference type="EMBL" id="KZ825811">
    <property type="protein sequence ID" value="PYH98449.1"/>
    <property type="molecule type" value="Genomic_DNA"/>
</dbReference>
<evidence type="ECO:0000313" key="2">
    <source>
        <dbReference type="Proteomes" id="UP000247810"/>
    </source>
</evidence>
<name>A0A319DM40_9EURO</name>
<sequence length="103" mass="11207">MLMLMLRCARQPRRLSREPPAPTLTAARGLTHVTITPVIPHDRSHLSCFAFYTTTATTVSFLCLLKGHSGWTHASVEALTSPAPCLVSLCRGIPSTNGLIWPP</sequence>